<name>A0ABN9WDB7_9DINO</name>
<feature type="compositionally biased region" description="Gly residues" evidence="2">
    <location>
        <begin position="415"/>
        <end position="429"/>
    </location>
</feature>
<sequence length="894" mass="97887">MRIYQSAVCLADGIAQALIKAESRCVELQRLVTQMEADAEAQRQEVAQLREASRGAGRRDRQSEAAHRAEVRCAALQERAERSEAQRSAQAEELSKLREEHAQLQRACASTAGAQAEELSKAESRGRALQARLQRADASVTAGVEALREAERQCSQLKERLASSEADVRAATEELQRERAKAIAGGASSPEGGDAARDRAAEELRRAQALCQTLRQWAERTEAEATGKAEELRREKAASLQLRQRVEALEAAAGDSSKELTVLRSQSRELQSQLARRGAEAAARTEELERAKTQCKELSERVVRAEADAAASQEELQAARGLCQDLREQVSRQEADCRAAALERRQAEARCRQLCSEVSQKEMQATVARQDVHREQSRCQELEERLEAMRTDLLAQTASAAAKERELGRRAGPRGRPGGGSPGGAGAGEPAGLAAQCQERPAWEAAAAGIRSCEPGAEFYAGALQNASYDWFQAASVAINEICLMLQDLERECHVRSLALMSLLSLGLLLCTQPYEVAETGEDYPLNAAKDPQRALIALQKTRGNFADLQILAESTEHHDKAFHSACDENRETAGGVGFWVLYDRQEPRLPGQNALVAIPARPADAAVTGRHHYQLTFWKRVFASVAQAEGPPAKRGAIAFASGSKHRAFQRALFLGTVDSSDFDPLSKQRIATLGARRARDALVKTRTAEQHDIDPRVCQGARTVTLRGMAAVTEMQQFLADVYPLLALRALLRAAPSSTAHMDILSLKRWAGFEMLLGIEATLSSAMGAKLSIARLFGAIVSDRLSPTRKLDDARYDGEIRSRAQSRGRARGRGRASKAKSPQQAYLLDLQNNLDYDAFDQTISKRLIHARDPFTGVEGAKPVNLSLECTEAWVMQWIPSVFMNPSIGDYND</sequence>
<reference evidence="3" key="1">
    <citation type="submission" date="2023-10" db="EMBL/GenBank/DDBJ databases">
        <authorList>
            <person name="Chen Y."/>
            <person name="Shah S."/>
            <person name="Dougan E. K."/>
            <person name="Thang M."/>
            <person name="Chan C."/>
        </authorList>
    </citation>
    <scope>NUCLEOTIDE SEQUENCE [LARGE SCALE GENOMIC DNA]</scope>
</reference>
<evidence type="ECO:0000256" key="2">
    <source>
        <dbReference type="SAM" id="MobiDB-lite"/>
    </source>
</evidence>
<evidence type="ECO:0000256" key="1">
    <source>
        <dbReference type="SAM" id="Coils"/>
    </source>
</evidence>
<feature type="region of interest" description="Disordered" evidence="2">
    <location>
        <begin position="798"/>
        <end position="822"/>
    </location>
</feature>
<evidence type="ECO:0000313" key="4">
    <source>
        <dbReference type="Proteomes" id="UP001189429"/>
    </source>
</evidence>
<feature type="region of interest" description="Disordered" evidence="2">
    <location>
        <begin position="398"/>
        <end position="433"/>
    </location>
</feature>
<dbReference type="Proteomes" id="UP001189429">
    <property type="component" value="Unassembled WGS sequence"/>
</dbReference>
<keyword evidence="4" id="KW-1185">Reference proteome</keyword>
<feature type="coiled-coil region" evidence="1">
    <location>
        <begin position="215"/>
        <end position="252"/>
    </location>
</feature>
<comment type="caution">
    <text evidence="3">The sequence shown here is derived from an EMBL/GenBank/DDBJ whole genome shotgun (WGS) entry which is preliminary data.</text>
</comment>
<feature type="compositionally biased region" description="Basic residues" evidence="2">
    <location>
        <begin position="806"/>
        <end position="820"/>
    </location>
</feature>
<dbReference type="PANTHER" id="PTHR43941:SF1">
    <property type="entry name" value="STRUCTURAL MAINTENANCE OF CHROMOSOMES PROTEIN 2"/>
    <property type="match status" value="1"/>
</dbReference>
<evidence type="ECO:0000313" key="3">
    <source>
        <dbReference type="EMBL" id="CAK0884299.1"/>
    </source>
</evidence>
<protein>
    <submittedName>
        <fullName evidence="3">Uncharacterized protein</fullName>
    </submittedName>
</protein>
<dbReference type="EMBL" id="CAUYUJ010018527">
    <property type="protein sequence ID" value="CAK0884299.1"/>
    <property type="molecule type" value="Genomic_DNA"/>
</dbReference>
<dbReference type="PANTHER" id="PTHR43941">
    <property type="entry name" value="STRUCTURAL MAINTENANCE OF CHROMOSOMES PROTEIN 2"/>
    <property type="match status" value="1"/>
</dbReference>
<organism evidence="3 4">
    <name type="scientific">Prorocentrum cordatum</name>
    <dbReference type="NCBI Taxonomy" id="2364126"/>
    <lineage>
        <taxon>Eukaryota</taxon>
        <taxon>Sar</taxon>
        <taxon>Alveolata</taxon>
        <taxon>Dinophyceae</taxon>
        <taxon>Prorocentrales</taxon>
        <taxon>Prorocentraceae</taxon>
        <taxon>Prorocentrum</taxon>
    </lineage>
</organism>
<gene>
    <name evidence="3" type="ORF">PCOR1329_LOCUS66278</name>
</gene>
<feature type="compositionally biased region" description="Basic and acidic residues" evidence="2">
    <location>
        <begin position="51"/>
        <end position="70"/>
    </location>
</feature>
<feature type="coiled-coil region" evidence="1">
    <location>
        <begin position="140"/>
        <end position="181"/>
    </location>
</feature>
<proteinExistence type="predicted"/>
<accession>A0ABN9WDB7</accession>
<keyword evidence="1" id="KW-0175">Coiled coil</keyword>
<feature type="region of interest" description="Disordered" evidence="2">
    <location>
        <begin position="46"/>
        <end position="70"/>
    </location>
</feature>